<organism evidence="1 2">
    <name type="scientific">Linderina pennispora</name>
    <dbReference type="NCBI Taxonomy" id="61395"/>
    <lineage>
        <taxon>Eukaryota</taxon>
        <taxon>Fungi</taxon>
        <taxon>Fungi incertae sedis</taxon>
        <taxon>Zoopagomycota</taxon>
        <taxon>Kickxellomycotina</taxon>
        <taxon>Kickxellomycetes</taxon>
        <taxon>Kickxellales</taxon>
        <taxon>Kickxellaceae</taxon>
        <taxon>Linderina</taxon>
    </lineage>
</organism>
<dbReference type="RefSeq" id="XP_040746360.1">
    <property type="nucleotide sequence ID" value="XM_040892179.1"/>
</dbReference>
<comment type="caution">
    <text evidence="1">The sequence shown here is derived from an EMBL/GenBank/DDBJ whole genome shotgun (WGS) entry which is preliminary data.</text>
</comment>
<dbReference type="Proteomes" id="UP000193922">
    <property type="component" value="Unassembled WGS sequence"/>
</dbReference>
<name>A0A1Y1WHH5_9FUNG</name>
<keyword evidence="2" id="KW-1185">Reference proteome</keyword>
<proteinExistence type="predicted"/>
<reference evidence="1 2" key="1">
    <citation type="submission" date="2016-07" db="EMBL/GenBank/DDBJ databases">
        <title>Pervasive Adenine N6-methylation of Active Genes in Fungi.</title>
        <authorList>
            <consortium name="DOE Joint Genome Institute"/>
            <person name="Mondo S.J."/>
            <person name="Dannebaum R.O."/>
            <person name="Kuo R.C."/>
            <person name="Labutti K."/>
            <person name="Haridas S."/>
            <person name="Kuo A."/>
            <person name="Salamov A."/>
            <person name="Ahrendt S.R."/>
            <person name="Lipzen A."/>
            <person name="Sullivan W."/>
            <person name="Andreopoulos W.B."/>
            <person name="Clum A."/>
            <person name="Lindquist E."/>
            <person name="Daum C."/>
            <person name="Ramamoorthy G.K."/>
            <person name="Gryganskyi A."/>
            <person name="Culley D."/>
            <person name="Magnuson J.K."/>
            <person name="James T.Y."/>
            <person name="O'Malley M.A."/>
            <person name="Stajich J.E."/>
            <person name="Spatafora J.W."/>
            <person name="Visel A."/>
            <person name="Grigoriev I.V."/>
        </authorList>
    </citation>
    <scope>NUCLEOTIDE SEQUENCE [LARGE SCALE GENOMIC DNA]</scope>
    <source>
        <strain evidence="1 2">ATCC 12442</strain>
    </source>
</reference>
<gene>
    <name evidence="1" type="ORF">DL89DRAFT_86195</name>
</gene>
<accession>A0A1Y1WHH5</accession>
<dbReference type="AlphaFoldDB" id="A0A1Y1WHH5"/>
<dbReference type="GeneID" id="63808827"/>
<sequence length="99" mass="10702">MADPAASAWMAAFAFAQSQKCSHAHRQSKTATCNSTAKCSSWEPGRKGDPGVYVQFIRKIRATRLGHHWLDYAEAAIPVVTAHLLEAAAEAEPREAGHA</sequence>
<evidence type="ECO:0000313" key="1">
    <source>
        <dbReference type="EMBL" id="ORX73020.1"/>
    </source>
</evidence>
<evidence type="ECO:0000313" key="2">
    <source>
        <dbReference type="Proteomes" id="UP000193922"/>
    </source>
</evidence>
<dbReference type="EMBL" id="MCFD01000002">
    <property type="protein sequence ID" value="ORX73020.1"/>
    <property type="molecule type" value="Genomic_DNA"/>
</dbReference>
<protein>
    <submittedName>
        <fullName evidence="1">Uncharacterized protein</fullName>
    </submittedName>
</protein>